<dbReference type="GO" id="GO:0015104">
    <property type="term" value="F:antimonite transmembrane transporter activity"/>
    <property type="evidence" value="ECO:0007669"/>
    <property type="project" value="TreeGrafter"/>
</dbReference>
<keyword evidence="13" id="KW-1185">Reference proteome</keyword>
<evidence type="ECO:0000256" key="3">
    <source>
        <dbReference type="ARBA" id="ARBA00022448"/>
    </source>
</evidence>
<dbReference type="EMBL" id="CP015449">
    <property type="protein sequence ID" value="AWH91218.1"/>
    <property type="molecule type" value="Genomic_DNA"/>
</dbReference>
<feature type="transmembrane region" description="Helical" evidence="11">
    <location>
        <begin position="54"/>
        <end position="74"/>
    </location>
</feature>
<dbReference type="KEGG" id="dlu:A6035_02470"/>
<proteinExistence type="inferred from homology"/>
<evidence type="ECO:0000313" key="12">
    <source>
        <dbReference type="EMBL" id="AWH91218.1"/>
    </source>
</evidence>
<keyword evidence="4 9" id="KW-1003">Cell membrane</keyword>
<dbReference type="NCBIfam" id="TIGR00832">
    <property type="entry name" value="acr3"/>
    <property type="match status" value="1"/>
</dbReference>
<feature type="transmembrane region" description="Helical" evidence="11">
    <location>
        <begin position="151"/>
        <end position="172"/>
    </location>
</feature>
<dbReference type="GO" id="GO:0005886">
    <property type="term" value="C:plasma membrane"/>
    <property type="evidence" value="ECO:0007669"/>
    <property type="project" value="UniProtKB-SubCell"/>
</dbReference>
<feature type="transmembrane region" description="Helical" evidence="11">
    <location>
        <begin position="263"/>
        <end position="285"/>
    </location>
</feature>
<dbReference type="PIRSF" id="PIRSF005508">
    <property type="entry name" value="Acr3"/>
    <property type="match status" value="1"/>
</dbReference>
<feature type="transmembrane region" description="Helical" evidence="11">
    <location>
        <begin position="306"/>
        <end position="327"/>
    </location>
</feature>
<dbReference type="GO" id="GO:0015297">
    <property type="term" value="F:antiporter activity"/>
    <property type="evidence" value="ECO:0007669"/>
    <property type="project" value="UniProtKB-UniRule"/>
</dbReference>
<keyword evidence="6" id="KW-0059">Arsenical resistance</keyword>
<feature type="region of interest" description="Disordered" evidence="10">
    <location>
        <begin position="365"/>
        <end position="384"/>
    </location>
</feature>
<dbReference type="AlphaFoldDB" id="A0A2S1R4J7"/>
<dbReference type="GO" id="GO:0015105">
    <property type="term" value="F:arsenite transmembrane transporter activity"/>
    <property type="evidence" value="ECO:0007669"/>
    <property type="project" value="TreeGrafter"/>
</dbReference>
<gene>
    <name evidence="12" type="ORF">A6035_02470</name>
</gene>
<evidence type="ECO:0000256" key="10">
    <source>
        <dbReference type="SAM" id="MobiDB-lite"/>
    </source>
</evidence>
<dbReference type="GO" id="GO:0046685">
    <property type="term" value="P:response to arsenic-containing substance"/>
    <property type="evidence" value="ECO:0007669"/>
    <property type="project" value="UniProtKB-KW"/>
</dbReference>
<evidence type="ECO:0000256" key="4">
    <source>
        <dbReference type="ARBA" id="ARBA00022475"/>
    </source>
</evidence>
<dbReference type="Gene3D" id="1.20.1530.20">
    <property type="match status" value="1"/>
</dbReference>
<dbReference type="PANTHER" id="PTHR43057:SF1">
    <property type="entry name" value="ARSENICAL-RESISTANCE PROTEIN 3"/>
    <property type="match status" value="1"/>
</dbReference>
<evidence type="ECO:0000256" key="5">
    <source>
        <dbReference type="ARBA" id="ARBA00022692"/>
    </source>
</evidence>
<evidence type="ECO:0000256" key="7">
    <source>
        <dbReference type="ARBA" id="ARBA00022989"/>
    </source>
</evidence>
<comment type="similarity">
    <text evidence="2 9">Belongs to the arsenical resistance-3 (ACR3) (TC 2.A.59) family.</text>
</comment>
<feature type="transmembrane region" description="Helical" evidence="11">
    <location>
        <begin position="333"/>
        <end position="350"/>
    </location>
</feature>
<evidence type="ECO:0000313" key="13">
    <source>
        <dbReference type="Proteomes" id="UP000244928"/>
    </source>
</evidence>
<evidence type="ECO:0000256" key="2">
    <source>
        <dbReference type="ARBA" id="ARBA00010110"/>
    </source>
</evidence>
<feature type="transmembrane region" description="Helical" evidence="11">
    <location>
        <begin position="120"/>
        <end position="139"/>
    </location>
</feature>
<dbReference type="RefSeq" id="WP_200836376.1">
    <property type="nucleotide sequence ID" value="NZ_CP015449.1"/>
</dbReference>
<name>A0A2S1R4J7_9ACTN</name>
<feature type="transmembrane region" description="Helical" evidence="11">
    <location>
        <begin position="233"/>
        <end position="251"/>
    </location>
</feature>
<keyword evidence="3 9" id="KW-0813">Transport</keyword>
<reference evidence="12 13" key="1">
    <citation type="submission" date="2016-04" db="EMBL/GenBank/DDBJ databases">
        <title>Complete genome sequence of Dietzia lutea YIM 80766T, a strain isolated from desert soil in Egypt.</title>
        <authorList>
            <person name="Zhao J."/>
            <person name="Hu B."/>
            <person name="Geng S."/>
            <person name="Nie Y."/>
            <person name="Tang Y."/>
        </authorList>
    </citation>
    <scope>NUCLEOTIDE SEQUENCE [LARGE SCALE GENOMIC DNA]</scope>
    <source>
        <strain evidence="12 13">YIM 80766</strain>
    </source>
</reference>
<dbReference type="Pfam" id="PF01758">
    <property type="entry name" value="SBF"/>
    <property type="match status" value="1"/>
</dbReference>
<dbReference type="PANTHER" id="PTHR43057">
    <property type="entry name" value="ARSENITE EFFLUX TRANSPORTER"/>
    <property type="match status" value="1"/>
</dbReference>
<dbReference type="FunFam" id="1.20.1530.20:FF:000009">
    <property type="entry name" value="Arsenite transporter, ACR3 family"/>
    <property type="match status" value="1"/>
</dbReference>
<feature type="transmembrane region" description="Helical" evidence="11">
    <location>
        <begin position="23"/>
        <end position="42"/>
    </location>
</feature>
<evidence type="ECO:0000256" key="6">
    <source>
        <dbReference type="ARBA" id="ARBA00022849"/>
    </source>
</evidence>
<evidence type="ECO:0000256" key="8">
    <source>
        <dbReference type="ARBA" id="ARBA00023136"/>
    </source>
</evidence>
<dbReference type="InterPro" id="IPR004706">
    <property type="entry name" value="Arsenical-R_Acr3"/>
</dbReference>
<dbReference type="InterPro" id="IPR038770">
    <property type="entry name" value="Na+/solute_symporter_sf"/>
</dbReference>
<accession>A0A2S1R4J7</accession>
<organism evidence="12 13">
    <name type="scientific">Dietzia lutea</name>
    <dbReference type="NCBI Taxonomy" id="546160"/>
    <lineage>
        <taxon>Bacteria</taxon>
        <taxon>Bacillati</taxon>
        <taxon>Actinomycetota</taxon>
        <taxon>Actinomycetes</taxon>
        <taxon>Mycobacteriales</taxon>
        <taxon>Dietziaceae</taxon>
        <taxon>Dietzia</taxon>
    </lineage>
</organism>
<protein>
    <submittedName>
        <fullName evidence="12">Arsenical-resistance protein</fullName>
    </submittedName>
</protein>
<evidence type="ECO:0000256" key="1">
    <source>
        <dbReference type="ARBA" id="ARBA00004651"/>
    </source>
</evidence>
<dbReference type="InterPro" id="IPR002657">
    <property type="entry name" value="BilAc:Na_symport/Acr3"/>
</dbReference>
<keyword evidence="8 9" id="KW-0472">Membrane</keyword>
<keyword evidence="7 9" id="KW-1133">Transmembrane helix</keyword>
<keyword evidence="5 9" id="KW-0812">Transmembrane</keyword>
<dbReference type="Proteomes" id="UP000244928">
    <property type="component" value="Chromosome"/>
</dbReference>
<sequence length="384" mass="40935">MSTPTTAPSAAPVAKEMSFLDRWLALWILAAMGVGLLLGRFIPGLDRALDAVKVGGISVPIAVGLLVMMYPVLAKVRYDETHRVTGDRKLLTLSLLLNWIVGPAFMFALAWIFLPDLPEYRTGLIIVGLARCIAMVFIWNDLACGDREAAAVLVAINSVFQVVAFGALGWFYLQVLPSWLGLETVSAEFSVWAIVASVLVFLGIPLLAGFLTRVLGERARGRTWYEETFLPRIGPWALYGLLFTIVLLFAMQGEAITSQPLDVARMAVPLLLYFVLMFFASLLVSRSVGLNYAKSTSVAFTASGNNFELAIAVSIGTFGIASGQALAGVVGPLIEVPVLIGLVYVALWLGPRLFPGDPTLPAHSARSTGSAASSATGSTPGAAS</sequence>
<evidence type="ECO:0000256" key="11">
    <source>
        <dbReference type="SAM" id="Phobius"/>
    </source>
</evidence>
<feature type="transmembrane region" description="Helical" evidence="11">
    <location>
        <begin position="192"/>
        <end position="212"/>
    </location>
</feature>
<comment type="subcellular location">
    <subcellularLocation>
        <location evidence="1 9">Cell membrane</location>
        <topology evidence="1 9">Multi-pass membrane protein</topology>
    </subcellularLocation>
</comment>
<feature type="transmembrane region" description="Helical" evidence="11">
    <location>
        <begin position="95"/>
        <end position="114"/>
    </location>
</feature>
<evidence type="ECO:0000256" key="9">
    <source>
        <dbReference type="PIRNR" id="PIRNR005508"/>
    </source>
</evidence>